<evidence type="ECO:0000256" key="3">
    <source>
        <dbReference type="ARBA" id="ARBA00023015"/>
    </source>
</evidence>
<dbReference type="EMBL" id="BAABFR010000009">
    <property type="protein sequence ID" value="GAA4386225.1"/>
    <property type="molecule type" value="Genomic_DNA"/>
</dbReference>
<dbReference type="PRINTS" id="PR00037">
    <property type="entry name" value="HTHLACR"/>
</dbReference>
<dbReference type="SMART" id="SM01134">
    <property type="entry name" value="DeoRC"/>
    <property type="match status" value="1"/>
</dbReference>
<dbReference type="GO" id="GO:0003677">
    <property type="term" value="F:DNA binding"/>
    <property type="evidence" value="ECO:0007669"/>
    <property type="project" value="UniProtKB-KW"/>
</dbReference>
<dbReference type="PROSITE" id="PS00894">
    <property type="entry name" value="HTH_DEOR_1"/>
    <property type="match status" value="1"/>
</dbReference>
<reference evidence="9" key="1">
    <citation type="journal article" date="2019" name="Int. J. Syst. Evol. Microbiol.">
        <title>The Global Catalogue of Microorganisms (GCM) 10K type strain sequencing project: providing services to taxonomists for standard genome sequencing and annotation.</title>
        <authorList>
            <consortium name="The Broad Institute Genomics Platform"/>
            <consortium name="The Broad Institute Genome Sequencing Center for Infectious Disease"/>
            <person name="Wu L."/>
            <person name="Ma J."/>
        </authorList>
    </citation>
    <scope>NUCLEOTIDE SEQUENCE [LARGE SCALE GENOMIC DNA]</scope>
    <source>
        <strain evidence="9">JCM 17688</strain>
    </source>
</reference>
<organism evidence="8 9">
    <name type="scientific">Tsukamurella soli</name>
    <dbReference type="NCBI Taxonomy" id="644556"/>
    <lineage>
        <taxon>Bacteria</taxon>
        <taxon>Bacillati</taxon>
        <taxon>Actinomycetota</taxon>
        <taxon>Actinomycetes</taxon>
        <taxon>Mycobacteriales</taxon>
        <taxon>Tsukamurellaceae</taxon>
        <taxon>Tsukamurella</taxon>
    </lineage>
</organism>
<dbReference type="Proteomes" id="UP001500635">
    <property type="component" value="Unassembled WGS sequence"/>
</dbReference>
<dbReference type="InterPro" id="IPR036390">
    <property type="entry name" value="WH_DNA-bd_sf"/>
</dbReference>
<comment type="caution">
    <text evidence="8">The sequence shown here is derived from an EMBL/GenBank/DDBJ whole genome shotgun (WGS) entry which is preliminary data.</text>
</comment>
<dbReference type="InterPro" id="IPR001034">
    <property type="entry name" value="DeoR_HTH"/>
</dbReference>
<dbReference type="InterPro" id="IPR050313">
    <property type="entry name" value="Carb_Metab_HTH_regulators"/>
</dbReference>
<dbReference type="PANTHER" id="PTHR30363:SF4">
    <property type="entry name" value="GLYCEROL-3-PHOSPHATE REGULON REPRESSOR"/>
    <property type="match status" value="1"/>
</dbReference>
<evidence type="ECO:0000259" key="7">
    <source>
        <dbReference type="PROSITE" id="PS51000"/>
    </source>
</evidence>
<dbReference type="SUPFAM" id="SSF46785">
    <property type="entry name" value="Winged helix' DNA-binding domain"/>
    <property type="match status" value="1"/>
</dbReference>
<dbReference type="Pfam" id="PF08220">
    <property type="entry name" value="HTH_DeoR"/>
    <property type="match status" value="1"/>
</dbReference>
<feature type="domain" description="HTH deoR-type" evidence="7">
    <location>
        <begin position="3"/>
        <end position="58"/>
    </location>
</feature>
<keyword evidence="9" id="KW-1185">Reference proteome</keyword>
<proteinExistence type="predicted"/>
<dbReference type="SUPFAM" id="SSF100950">
    <property type="entry name" value="NagB/RpiA/CoA transferase-like"/>
    <property type="match status" value="1"/>
</dbReference>
<dbReference type="Gene3D" id="3.40.50.1360">
    <property type="match status" value="1"/>
</dbReference>
<dbReference type="Pfam" id="PF00455">
    <property type="entry name" value="DeoRC"/>
    <property type="match status" value="1"/>
</dbReference>
<name>A0ABP8J7P2_9ACTN</name>
<evidence type="ECO:0000256" key="6">
    <source>
        <dbReference type="ARBA" id="ARBA00024937"/>
    </source>
</evidence>
<dbReference type="InterPro" id="IPR018356">
    <property type="entry name" value="Tscrpt_reg_HTH_DeoR_CS"/>
</dbReference>
<accession>A0ABP8J7P2</accession>
<evidence type="ECO:0000313" key="8">
    <source>
        <dbReference type="EMBL" id="GAA4386225.1"/>
    </source>
</evidence>
<dbReference type="SMART" id="SM00420">
    <property type="entry name" value="HTH_DEOR"/>
    <property type="match status" value="1"/>
</dbReference>
<gene>
    <name evidence="8" type="ORF">GCM10023147_09190</name>
</gene>
<comment type="function">
    <text evidence="6">Repressor of the lactose catabolism operon. Galactose-6-phosphate is the inducer.</text>
</comment>
<evidence type="ECO:0000256" key="5">
    <source>
        <dbReference type="ARBA" id="ARBA00023163"/>
    </source>
</evidence>
<keyword evidence="2" id="KW-0678">Repressor</keyword>
<evidence type="ECO:0000256" key="1">
    <source>
        <dbReference type="ARBA" id="ARBA00021390"/>
    </source>
</evidence>
<dbReference type="RefSeq" id="WP_344991521.1">
    <property type="nucleotide sequence ID" value="NZ_BAABFR010000009.1"/>
</dbReference>
<dbReference type="Gene3D" id="1.10.10.10">
    <property type="entry name" value="Winged helix-like DNA-binding domain superfamily/Winged helix DNA-binding domain"/>
    <property type="match status" value="1"/>
</dbReference>
<keyword evidence="4 8" id="KW-0238">DNA-binding</keyword>
<evidence type="ECO:0000313" key="9">
    <source>
        <dbReference type="Proteomes" id="UP001500635"/>
    </source>
</evidence>
<dbReference type="InterPro" id="IPR014036">
    <property type="entry name" value="DeoR-like_C"/>
</dbReference>
<dbReference type="InterPro" id="IPR036388">
    <property type="entry name" value="WH-like_DNA-bd_sf"/>
</dbReference>
<dbReference type="PROSITE" id="PS51000">
    <property type="entry name" value="HTH_DEOR_2"/>
    <property type="match status" value="1"/>
</dbReference>
<sequence length="256" mass="26587">MYAEERQRAIAALVGDNGRASVTDLAERFDVTPETVRRDLATLERTGTVRRVHGGAVAAALLTGVEAGVVEREGTNADAKRAIGAAARRFLPVRGGSILFDAGTTTAAAAREVQPGDRLTAITNSLPIATVLAARDGVDLYLVGGRVRGLTHAAVGPSTVAELATFRADVAFVGANGISARHGISTPDSDEASVKRALVRAAQFVVILADASKFGRESLNSFGSLDAIDAIVTDAQPDAELRAALDRYGVDVVVAR</sequence>
<evidence type="ECO:0000256" key="4">
    <source>
        <dbReference type="ARBA" id="ARBA00023125"/>
    </source>
</evidence>
<dbReference type="PANTHER" id="PTHR30363">
    <property type="entry name" value="HTH-TYPE TRANSCRIPTIONAL REGULATOR SRLR-RELATED"/>
    <property type="match status" value="1"/>
</dbReference>
<dbReference type="InterPro" id="IPR037171">
    <property type="entry name" value="NagB/RpiA_transferase-like"/>
</dbReference>
<keyword evidence="3" id="KW-0805">Transcription regulation</keyword>
<keyword evidence="5" id="KW-0804">Transcription</keyword>
<protein>
    <recommendedName>
        <fullName evidence="1">Lactose phosphotransferase system repressor</fullName>
    </recommendedName>
</protein>
<evidence type="ECO:0000256" key="2">
    <source>
        <dbReference type="ARBA" id="ARBA00022491"/>
    </source>
</evidence>